<dbReference type="EMBL" id="JACJTB010000027">
    <property type="protein sequence ID" value="MBD2596461.1"/>
    <property type="molecule type" value="Genomic_DNA"/>
</dbReference>
<evidence type="ECO:0000313" key="1">
    <source>
        <dbReference type="EMBL" id="MBD2596461.1"/>
    </source>
</evidence>
<evidence type="ECO:0000313" key="2">
    <source>
        <dbReference type="Proteomes" id="UP000603457"/>
    </source>
</evidence>
<accession>A0ABR8FYI0</accession>
<dbReference type="Proteomes" id="UP000603457">
    <property type="component" value="Unassembled WGS sequence"/>
</dbReference>
<gene>
    <name evidence="1" type="ORF">H6G74_19300</name>
</gene>
<name>A0ABR8FYI0_9NOSO</name>
<proteinExistence type="predicted"/>
<keyword evidence="2" id="KW-1185">Reference proteome</keyword>
<dbReference type="RefSeq" id="WP_190969197.1">
    <property type="nucleotide sequence ID" value="NZ_JACJTB010000027.1"/>
</dbReference>
<sequence>MGVTNPTSTIISDKEHETFSKCNNNTVNLLTNIATNVVDENPNRIYALFQNNSKFDITLILGDSKGSGLEKGIVLYARGGCFQIDTTNLYIGKVSAISANNCKLSFVECVE</sequence>
<organism evidence="1 2">
    <name type="scientific">Nostoc spongiaeforme FACHB-130</name>
    <dbReference type="NCBI Taxonomy" id="1357510"/>
    <lineage>
        <taxon>Bacteria</taxon>
        <taxon>Bacillati</taxon>
        <taxon>Cyanobacteriota</taxon>
        <taxon>Cyanophyceae</taxon>
        <taxon>Nostocales</taxon>
        <taxon>Nostocaceae</taxon>
        <taxon>Nostoc</taxon>
    </lineage>
</organism>
<protein>
    <submittedName>
        <fullName evidence="1">Uncharacterized protein</fullName>
    </submittedName>
</protein>
<reference evidence="1 2" key="1">
    <citation type="journal article" date="2020" name="ISME J.">
        <title>Comparative genomics reveals insights into cyanobacterial evolution and habitat adaptation.</title>
        <authorList>
            <person name="Chen M.Y."/>
            <person name="Teng W.K."/>
            <person name="Zhao L."/>
            <person name="Hu C.X."/>
            <person name="Zhou Y.K."/>
            <person name="Han B.P."/>
            <person name="Song L.R."/>
            <person name="Shu W.S."/>
        </authorList>
    </citation>
    <scope>NUCLEOTIDE SEQUENCE [LARGE SCALE GENOMIC DNA]</scope>
    <source>
        <strain evidence="1 2">FACHB-130</strain>
    </source>
</reference>
<comment type="caution">
    <text evidence="1">The sequence shown here is derived from an EMBL/GenBank/DDBJ whole genome shotgun (WGS) entry which is preliminary data.</text>
</comment>